<reference evidence="1 2" key="1">
    <citation type="submission" date="2021-06" db="EMBL/GenBank/DDBJ databases">
        <authorList>
            <person name="Palmer J.M."/>
        </authorList>
    </citation>
    <scope>NUCLEOTIDE SEQUENCE [LARGE SCALE GENOMIC DNA]</scope>
    <source>
        <strain evidence="1 2">XC_2019</strain>
        <tissue evidence="1">Muscle</tissue>
    </source>
</reference>
<accession>A0ABV0SHD1</accession>
<keyword evidence="2" id="KW-1185">Reference proteome</keyword>
<name>A0ABV0SHD1_9TELE</name>
<dbReference type="Proteomes" id="UP001434883">
    <property type="component" value="Unassembled WGS sequence"/>
</dbReference>
<dbReference type="EMBL" id="JAHRIN010080463">
    <property type="protein sequence ID" value="MEQ2219689.1"/>
    <property type="molecule type" value="Genomic_DNA"/>
</dbReference>
<evidence type="ECO:0000313" key="2">
    <source>
        <dbReference type="Proteomes" id="UP001434883"/>
    </source>
</evidence>
<organism evidence="1 2">
    <name type="scientific">Xenoophorus captivus</name>
    <dbReference type="NCBI Taxonomy" id="1517983"/>
    <lineage>
        <taxon>Eukaryota</taxon>
        <taxon>Metazoa</taxon>
        <taxon>Chordata</taxon>
        <taxon>Craniata</taxon>
        <taxon>Vertebrata</taxon>
        <taxon>Euteleostomi</taxon>
        <taxon>Actinopterygii</taxon>
        <taxon>Neopterygii</taxon>
        <taxon>Teleostei</taxon>
        <taxon>Neoteleostei</taxon>
        <taxon>Acanthomorphata</taxon>
        <taxon>Ovalentaria</taxon>
        <taxon>Atherinomorphae</taxon>
        <taxon>Cyprinodontiformes</taxon>
        <taxon>Goodeidae</taxon>
        <taxon>Xenoophorus</taxon>
    </lineage>
</organism>
<evidence type="ECO:0000313" key="1">
    <source>
        <dbReference type="EMBL" id="MEQ2219689.1"/>
    </source>
</evidence>
<gene>
    <name evidence="1" type="ORF">XENOCAPTIV_021947</name>
</gene>
<comment type="caution">
    <text evidence="1">The sequence shown here is derived from an EMBL/GenBank/DDBJ whole genome shotgun (WGS) entry which is preliminary data.</text>
</comment>
<sequence length="197" mass="21607">MVLEIFLKSFSVNHVTPVVVLFVWMLGPCPGVVGSHWVAYSSWGCVGPSHRTQGLRFVLVGIPPLLGAGQSCCRGLVRALGPLGNWLGLCAVRCHVAWSGGSVPYFSPCMSLVWGLLLLCFTDDLPLFGAKGYLRVMPCVCPLLLLGAVRCKPSRALATPCTSRLQTRSHTPTHTYFFTYAQPLTHQCTHMFMKHFN</sequence>
<protein>
    <submittedName>
        <fullName evidence="1">Uncharacterized protein</fullName>
    </submittedName>
</protein>
<proteinExistence type="predicted"/>